<feature type="signal peptide" evidence="1">
    <location>
        <begin position="1"/>
        <end position="17"/>
    </location>
</feature>
<name>A0A0U2IGD4_9MAXI</name>
<evidence type="ECO:0000256" key="1">
    <source>
        <dbReference type="SAM" id="SignalP"/>
    </source>
</evidence>
<dbReference type="AlphaFoldDB" id="A0A0U2IGD4"/>
<evidence type="ECO:0000313" key="2">
    <source>
        <dbReference type="EMBL" id="ALS04723.1"/>
    </source>
</evidence>
<protein>
    <submittedName>
        <fullName evidence="2">Uncharacterized protein</fullName>
    </submittedName>
</protein>
<accession>A0A0U2IGD4</accession>
<proteinExistence type="evidence at transcript level"/>
<keyword evidence="1" id="KW-0732">Signal</keyword>
<sequence length="147" mass="16093">MVLSLVMVSILASQASCGLYMIDLESSESDYFGPVGIPPTRQRTLNKRFNLENAPASPFLGPAAPFQYAGESLKFNRPRIPANYFGQQKQHLKTSFGSKINEGPLRANRVSKNLEGISKDGSSNYGLEDLLAALEAENKVMGLNNLR</sequence>
<organism evidence="2">
    <name type="scientific">Pseudodiaptomus poplesia</name>
    <dbReference type="NCBI Taxonomy" id="213370"/>
    <lineage>
        <taxon>Eukaryota</taxon>
        <taxon>Metazoa</taxon>
        <taxon>Ecdysozoa</taxon>
        <taxon>Arthropoda</taxon>
        <taxon>Crustacea</taxon>
        <taxon>Multicrustacea</taxon>
        <taxon>Hexanauplia</taxon>
        <taxon>Copepoda</taxon>
        <taxon>Calanoida</taxon>
        <taxon>Pseudodiaptomidae</taxon>
        <taxon>Pseudodiaptomus</taxon>
    </lineage>
</organism>
<reference evidence="2" key="1">
    <citation type="journal article" date="2015" name="Sci. Rep.">
        <title>Spliced leader RNA trans-splicing discovered in copepods.</title>
        <authorList>
            <person name="Yang F."/>
            <person name="Xu D."/>
            <person name="Zhuang Y."/>
            <person name="Yi X."/>
            <person name="Huang Y."/>
            <person name="Chen H."/>
            <person name="Lin S."/>
            <person name="Campbell D.A."/>
            <person name="Sturm N.R."/>
            <person name="Liu G."/>
            <person name="Zhang H."/>
        </authorList>
    </citation>
    <scope>NUCLEOTIDE SEQUENCE</scope>
</reference>
<feature type="chain" id="PRO_5006830616" evidence="1">
    <location>
        <begin position="18"/>
        <end position="147"/>
    </location>
</feature>
<dbReference type="EMBL" id="KT754889">
    <property type="protein sequence ID" value="ALS04723.1"/>
    <property type="molecule type" value="mRNA"/>
</dbReference>